<dbReference type="AlphaFoldDB" id="A0A4U0RXK6"/>
<dbReference type="InterPro" id="IPR036844">
    <property type="entry name" value="Hint_dom_sf"/>
</dbReference>
<dbReference type="EMBL" id="SUNI01000003">
    <property type="protein sequence ID" value="TJZ93084.1"/>
    <property type="molecule type" value="Genomic_DNA"/>
</dbReference>
<comment type="caution">
    <text evidence="2">The sequence shown here is derived from an EMBL/GenBank/DDBJ whole genome shotgun (WGS) entry which is preliminary data.</text>
</comment>
<evidence type="ECO:0000313" key="2">
    <source>
        <dbReference type="EMBL" id="TJZ93084.1"/>
    </source>
</evidence>
<sequence length="46" mass="4962">MYRTFEEICAICVTTGTRIDTPPGQVAVEALRVGDLVATRRGALPL</sequence>
<feature type="domain" description="Hedgehog/Intein (Hint)" evidence="1">
    <location>
        <begin position="11"/>
        <end position="43"/>
    </location>
</feature>
<name>A0A4U0RXK6_9RHOB</name>
<protein>
    <recommendedName>
        <fullName evidence="1">Hedgehog/Intein (Hint) domain-containing protein</fullName>
    </recommendedName>
</protein>
<dbReference type="RefSeq" id="WP_136885000.1">
    <property type="nucleotide sequence ID" value="NZ_SUNI01000003.1"/>
</dbReference>
<organism evidence="2 3">
    <name type="scientific">Paracoccus gahaiensis</name>
    <dbReference type="NCBI Taxonomy" id="1706839"/>
    <lineage>
        <taxon>Bacteria</taxon>
        <taxon>Pseudomonadati</taxon>
        <taxon>Pseudomonadota</taxon>
        <taxon>Alphaproteobacteria</taxon>
        <taxon>Rhodobacterales</taxon>
        <taxon>Paracoccaceae</taxon>
        <taxon>Paracoccus</taxon>
    </lineage>
</organism>
<keyword evidence="3" id="KW-1185">Reference proteome</keyword>
<dbReference type="Pfam" id="PF13403">
    <property type="entry name" value="Hint_2"/>
    <property type="match status" value="1"/>
</dbReference>
<dbReference type="OrthoDB" id="6305173at2"/>
<dbReference type="InterPro" id="IPR028992">
    <property type="entry name" value="Hedgehog/Intein_dom"/>
</dbReference>
<proteinExistence type="predicted"/>
<gene>
    <name evidence="2" type="ORF">FA743_06235</name>
</gene>
<reference evidence="2 3" key="1">
    <citation type="submission" date="2019-04" db="EMBL/GenBank/DDBJ databases">
        <authorList>
            <person name="Li J."/>
        </authorList>
    </citation>
    <scope>NUCLEOTIDE SEQUENCE [LARGE SCALE GENOMIC DNA]</scope>
    <source>
        <strain evidence="2 3">KCTC 42687</strain>
    </source>
</reference>
<dbReference type="Proteomes" id="UP000309747">
    <property type="component" value="Unassembled WGS sequence"/>
</dbReference>
<evidence type="ECO:0000259" key="1">
    <source>
        <dbReference type="Pfam" id="PF13403"/>
    </source>
</evidence>
<dbReference type="SUPFAM" id="SSF51294">
    <property type="entry name" value="Hedgehog/intein (Hint) domain"/>
    <property type="match status" value="1"/>
</dbReference>
<evidence type="ECO:0000313" key="3">
    <source>
        <dbReference type="Proteomes" id="UP000309747"/>
    </source>
</evidence>
<accession>A0A4U0RXK6</accession>